<evidence type="ECO:0000256" key="3">
    <source>
        <dbReference type="ARBA" id="ARBA00023163"/>
    </source>
</evidence>
<dbReference type="InterPro" id="IPR016032">
    <property type="entry name" value="Sig_transdc_resp-reg_C-effctor"/>
</dbReference>
<accession>A0A917ZUB8</accession>
<dbReference type="RefSeq" id="WP_229698538.1">
    <property type="nucleotide sequence ID" value="NZ_BMMS01000015.1"/>
</dbReference>
<dbReference type="GO" id="GO:0006355">
    <property type="term" value="P:regulation of DNA-templated transcription"/>
    <property type="evidence" value="ECO:0007669"/>
    <property type="project" value="InterPro"/>
</dbReference>
<dbReference type="PANTHER" id="PTHR44688:SF16">
    <property type="entry name" value="DNA-BINDING TRANSCRIPTIONAL ACTIVATOR DEVR_DOSR"/>
    <property type="match status" value="1"/>
</dbReference>
<dbReference type="PANTHER" id="PTHR44688">
    <property type="entry name" value="DNA-BINDING TRANSCRIPTIONAL ACTIVATOR DEVR_DOSR"/>
    <property type="match status" value="1"/>
</dbReference>
<dbReference type="InterPro" id="IPR036388">
    <property type="entry name" value="WH-like_DNA-bd_sf"/>
</dbReference>
<dbReference type="InterPro" id="IPR000792">
    <property type="entry name" value="Tscrpt_reg_LuxR_C"/>
</dbReference>
<sequence>MAAQQPSAAGPDAGSTAVGTTAPEPEPDRWELLTRQEVRIAREIALGSTNREAAERLFLSPHTVSTHLRHIFGKLGINSRGQLSRIVEAHDEPA</sequence>
<evidence type="ECO:0000256" key="4">
    <source>
        <dbReference type="SAM" id="MobiDB-lite"/>
    </source>
</evidence>
<reference evidence="6" key="1">
    <citation type="journal article" date="2014" name="Int. J. Syst. Evol. Microbiol.">
        <title>Complete genome sequence of Corynebacterium casei LMG S-19264T (=DSM 44701T), isolated from a smear-ripened cheese.</title>
        <authorList>
            <consortium name="US DOE Joint Genome Institute (JGI-PGF)"/>
            <person name="Walter F."/>
            <person name="Albersmeier A."/>
            <person name="Kalinowski J."/>
            <person name="Ruckert C."/>
        </authorList>
    </citation>
    <scope>NUCLEOTIDE SEQUENCE</scope>
    <source>
        <strain evidence="6">CGMCC 4.7201</strain>
    </source>
</reference>
<dbReference type="Proteomes" id="UP000641932">
    <property type="component" value="Unassembled WGS sequence"/>
</dbReference>
<dbReference type="Pfam" id="PF00196">
    <property type="entry name" value="GerE"/>
    <property type="match status" value="1"/>
</dbReference>
<keyword evidence="2" id="KW-0238">DNA-binding</keyword>
<reference evidence="6" key="2">
    <citation type="submission" date="2020-09" db="EMBL/GenBank/DDBJ databases">
        <authorList>
            <person name="Sun Q."/>
            <person name="Zhou Y."/>
        </authorList>
    </citation>
    <scope>NUCLEOTIDE SEQUENCE</scope>
    <source>
        <strain evidence="6">CGMCC 4.7201</strain>
    </source>
</reference>
<evidence type="ECO:0000313" key="7">
    <source>
        <dbReference type="Proteomes" id="UP000641932"/>
    </source>
</evidence>
<dbReference type="AlphaFoldDB" id="A0A917ZUB8"/>
<name>A0A917ZUB8_9ACTN</name>
<evidence type="ECO:0000256" key="1">
    <source>
        <dbReference type="ARBA" id="ARBA00023015"/>
    </source>
</evidence>
<dbReference type="CDD" id="cd06170">
    <property type="entry name" value="LuxR_C_like"/>
    <property type="match status" value="1"/>
</dbReference>
<feature type="domain" description="HTH luxR-type" evidence="5">
    <location>
        <begin position="26"/>
        <end position="91"/>
    </location>
</feature>
<keyword evidence="1" id="KW-0805">Transcription regulation</keyword>
<comment type="caution">
    <text evidence="6">The sequence shown here is derived from an EMBL/GenBank/DDBJ whole genome shotgun (WGS) entry which is preliminary data.</text>
</comment>
<organism evidence="6 7">
    <name type="scientific">Wenjunlia tyrosinilytica</name>
    <dbReference type="NCBI Taxonomy" id="1544741"/>
    <lineage>
        <taxon>Bacteria</taxon>
        <taxon>Bacillati</taxon>
        <taxon>Actinomycetota</taxon>
        <taxon>Actinomycetes</taxon>
        <taxon>Kitasatosporales</taxon>
        <taxon>Streptomycetaceae</taxon>
        <taxon>Wenjunlia</taxon>
    </lineage>
</organism>
<evidence type="ECO:0000256" key="2">
    <source>
        <dbReference type="ARBA" id="ARBA00023125"/>
    </source>
</evidence>
<gene>
    <name evidence="6" type="ORF">GCM10012280_36350</name>
</gene>
<keyword evidence="7" id="KW-1185">Reference proteome</keyword>
<dbReference type="SMART" id="SM00421">
    <property type="entry name" value="HTH_LUXR"/>
    <property type="match status" value="1"/>
</dbReference>
<feature type="region of interest" description="Disordered" evidence="4">
    <location>
        <begin position="1"/>
        <end position="29"/>
    </location>
</feature>
<dbReference type="Gene3D" id="1.10.10.10">
    <property type="entry name" value="Winged helix-like DNA-binding domain superfamily/Winged helix DNA-binding domain"/>
    <property type="match status" value="1"/>
</dbReference>
<dbReference type="SUPFAM" id="SSF46894">
    <property type="entry name" value="C-terminal effector domain of the bipartite response regulators"/>
    <property type="match status" value="1"/>
</dbReference>
<dbReference type="PROSITE" id="PS50043">
    <property type="entry name" value="HTH_LUXR_2"/>
    <property type="match status" value="1"/>
</dbReference>
<dbReference type="GO" id="GO:0003677">
    <property type="term" value="F:DNA binding"/>
    <property type="evidence" value="ECO:0007669"/>
    <property type="project" value="UniProtKB-KW"/>
</dbReference>
<evidence type="ECO:0000313" key="6">
    <source>
        <dbReference type="EMBL" id="GGO90557.1"/>
    </source>
</evidence>
<keyword evidence="3" id="KW-0804">Transcription</keyword>
<evidence type="ECO:0000259" key="5">
    <source>
        <dbReference type="PROSITE" id="PS50043"/>
    </source>
</evidence>
<proteinExistence type="predicted"/>
<dbReference type="EMBL" id="BMMS01000015">
    <property type="protein sequence ID" value="GGO90557.1"/>
    <property type="molecule type" value="Genomic_DNA"/>
</dbReference>
<dbReference type="PRINTS" id="PR00038">
    <property type="entry name" value="HTHLUXR"/>
</dbReference>
<protein>
    <recommendedName>
        <fullName evidence="5">HTH luxR-type domain-containing protein</fullName>
    </recommendedName>
</protein>